<sequence length="383" mass="43319">MKRNKKKFLLILFILFVSISLVSMLAIRFKQEMHRKMLSGNIKELPPVPVEIMQVSLQKRDIIGTFRGVIKPYKDATVSAKVSGTIQTINFIEGDRVKQGDIVTVIEDELLQISREEAFARYEKARVLHEDAVSDFERQQKLRKENIISEDDLLQAEVNVKIAFNEMKTLEADMKRKQKNVDDATVKAPFEGVISKIYIDEGETVFQATQLFEIIDISRLKIHFYITDVELPAFFIGLPVSFVVDAYPDKEFISSIVSIDPGSDDDYLNFRVISLYNNTEQGVMLLPGMVIRIYAKLGEVNNMYFVPSDVVLKSEEGYHVFVLKDDKARLTYVHVSQQVRDETAISSGLSEGDKVIVTGYSSLQNGSSVIVVDNESSLPKAGQ</sequence>
<feature type="domain" description="YknX-like C-terminal permuted SH3-like" evidence="4">
    <location>
        <begin position="306"/>
        <end position="371"/>
    </location>
</feature>
<feature type="coiled-coil region" evidence="2">
    <location>
        <begin position="153"/>
        <end position="187"/>
    </location>
</feature>
<dbReference type="Pfam" id="PF25917">
    <property type="entry name" value="BSH_RND"/>
    <property type="match status" value="1"/>
</dbReference>
<comment type="similarity">
    <text evidence="1">Belongs to the membrane fusion protein (MFP) (TC 8.A.1) family.</text>
</comment>
<dbReference type="SUPFAM" id="SSF111369">
    <property type="entry name" value="HlyD-like secretion proteins"/>
    <property type="match status" value="1"/>
</dbReference>
<reference evidence="5 6" key="1">
    <citation type="journal article" date="2017" name="ISME J.">
        <title>Energy and carbon metabolisms in a deep terrestrial subsurface fluid microbial community.</title>
        <authorList>
            <person name="Momper L."/>
            <person name="Jungbluth S.P."/>
            <person name="Lee M.D."/>
            <person name="Amend J.P."/>
        </authorList>
    </citation>
    <scope>NUCLEOTIDE SEQUENCE [LARGE SCALE GENOMIC DNA]</scope>
    <source>
        <strain evidence="5">SURF_26</strain>
    </source>
</reference>
<dbReference type="Gene3D" id="1.10.287.470">
    <property type="entry name" value="Helix hairpin bin"/>
    <property type="match status" value="1"/>
</dbReference>
<dbReference type="Proteomes" id="UP000266426">
    <property type="component" value="Unassembled WGS sequence"/>
</dbReference>
<evidence type="ECO:0000256" key="1">
    <source>
        <dbReference type="ARBA" id="ARBA00009477"/>
    </source>
</evidence>
<dbReference type="InterPro" id="IPR006143">
    <property type="entry name" value="RND_pump_MFP"/>
</dbReference>
<protein>
    <submittedName>
        <fullName evidence="5">Efflux RND transporter periplasmic adaptor subunit</fullName>
    </submittedName>
</protein>
<dbReference type="InterPro" id="IPR058625">
    <property type="entry name" value="MdtA-like_BSH"/>
</dbReference>
<accession>A0A3A4RC64</accession>
<dbReference type="GO" id="GO:1990281">
    <property type="term" value="C:efflux pump complex"/>
    <property type="evidence" value="ECO:0007669"/>
    <property type="project" value="TreeGrafter"/>
</dbReference>
<dbReference type="Gene3D" id="2.40.30.170">
    <property type="match status" value="1"/>
</dbReference>
<name>A0A3A4RC64_9BACT</name>
<dbReference type="Gene3D" id="2.40.420.20">
    <property type="match status" value="1"/>
</dbReference>
<comment type="caution">
    <text evidence="5">The sequence shown here is derived from an EMBL/GenBank/DDBJ whole genome shotgun (WGS) entry which is preliminary data.</text>
</comment>
<evidence type="ECO:0000256" key="2">
    <source>
        <dbReference type="SAM" id="Coils"/>
    </source>
</evidence>
<keyword evidence="2" id="KW-0175">Coiled coil</keyword>
<dbReference type="PANTHER" id="PTHR30469">
    <property type="entry name" value="MULTIDRUG RESISTANCE PROTEIN MDTA"/>
    <property type="match status" value="1"/>
</dbReference>
<evidence type="ECO:0000313" key="6">
    <source>
        <dbReference type="Proteomes" id="UP000266426"/>
    </source>
</evidence>
<dbReference type="NCBIfam" id="TIGR01730">
    <property type="entry name" value="RND_mfp"/>
    <property type="match status" value="1"/>
</dbReference>
<dbReference type="Pfam" id="PF25989">
    <property type="entry name" value="YknX_C"/>
    <property type="match status" value="1"/>
</dbReference>
<dbReference type="GO" id="GO:0015562">
    <property type="term" value="F:efflux transmembrane transporter activity"/>
    <property type="evidence" value="ECO:0007669"/>
    <property type="project" value="TreeGrafter"/>
</dbReference>
<dbReference type="Gene3D" id="2.40.50.100">
    <property type="match status" value="1"/>
</dbReference>
<proteinExistence type="inferred from homology"/>
<dbReference type="InterPro" id="IPR058637">
    <property type="entry name" value="YknX-like_C"/>
</dbReference>
<feature type="domain" description="Multidrug resistance protein MdtA-like barrel-sandwich hybrid" evidence="3">
    <location>
        <begin position="75"/>
        <end position="215"/>
    </location>
</feature>
<dbReference type="AlphaFoldDB" id="A0A3A4RC64"/>
<gene>
    <name evidence="5" type="ORF">C4541_05135</name>
</gene>
<evidence type="ECO:0000259" key="4">
    <source>
        <dbReference type="Pfam" id="PF25989"/>
    </source>
</evidence>
<evidence type="ECO:0000313" key="5">
    <source>
        <dbReference type="EMBL" id="RJP59918.1"/>
    </source>
</evidence>
<evidence type="ECO:0000259" key="3">
    <source>
        <dbReference type="Pfam" id="PF25917"/>
    </source>
</evidence>
<dbReference type="EMBL" id="QZJZ01000039">
    <property type="protein sequence ID" value="RJP59918.1"/>
    <property type="molecule type" value="Genomic_DNA"/>
</dbReference>
<organism evidence="5 6">
    <name type="scientific">Candidatus Auribacter fodinae</name>
    <dbReference type="NCBI Taxonomy" id="2093366"/>
    <lineage>
        <taxon>Bacteria</taxon>
        <taxon>Pseudomonadati</taxon>
        <taxon>Candidatus Auribacterota</taxon>
        <taxon>Candidatus Auribacteria</taxon>
        <taxon>Candidatus Auribacterales</taxon>
        <taxon>Candidatus Auribacteraceae</taxon>
        <taxon>Candidatus Auribacter</taxon>
    </lineage>
</organism>